<evidence type="ECO:0000256" key="7">
    <source>
        <dbReference type="ARBA" id="ARBA00023010"/>
    </source>
</evidence>
<keyword evidence="7 9" id="KW-0811">Translocation</keyword>
<dbReference type="PROSITE" id="PS01067">
    <property type="entry name" value="SECE_SEC61G"/>
    <property type="match status" value="1"/>
</dbReference>
<evidence type="ECO:0000256" key="4">
    <source>
        <dbReference type="ARBA" id="ARBA00022692"/>
    </source>
</evidence>
<dbReference type="GO" id="GO:0065002">
    <property type="term" value="P:intracellular protein transmembrane transport"/>
    <property type="evidence" value="ECO:0007669"/>
    <property type="project" value="UniProtKB-UniRule"/>
</dbReference>
<protein>
    <recommendedName>
        <fullName evidence="9">Protein translocase subunit SecE</fullName>
    </recommendedName>
</protein>
<dbReference type="HAMAP" id="MF_00422">
    <property type="entry name" value="SecE"/>
    <property type="match status" value="1"/>
</dbReference>
<feature type="transmembrane region" description="Helical" evidence="9">
    <location>
        <begin position="29"/>
        <end position="51"/>
    </location>
</feature>
<evidence type="ECO:0000256" key="2">
    <source>
        <dbReference type="ARBA" id="ARBA00022448"/>
    </source>
</evidence>
<dbReference type="GO" id="GO:0006605">
    <property type="term" value="P:protein targeting"/>
    <property type="evidence" value="ECO:0007669"/>
    <property type="project" value="UniProtKB-UniRule"/>
</dbReference>
<dbReference type="AlphaFoldDB" id="A0A1F7UPA1"/>
<dbReference type="EMBL" id="MGEJ01000014">
    <property type="protein sequence ID" value="OGL80102.1"/>
    <property type="molecule type" value="Genomic_DNA"/>
</dbReference>
<comment type="caution">
    <text evidence="10">The sequence shown here is derived from an EMBL/GenBank/DDBJ whole genome shotgun (WGS) entry which is preliminary data.</text>
</comment>
<gene>
    <name evidence="9" type="primary">secE</name>
    <name evidence="10" type="ORF">A3B21_01870</name>
</gene>
<reference evidence="10 11" key="1">
    <citation type="journal article" date="2016" name="Nat. Commun.">
        <title>Thousands of microbial genomes shed light on interconnected biogeochemical processes in an aquifer system.</title>
        <authorList>
            <person name="Anantharaman K."/>
            <person name="Brown C.T."/>
            <person name="Hug L.A."/>
            <person name="Sharon I."/>
            <person name="Castelle C.J."/>
            <person name="Probst A.J."/>
            <person name="Thomas B.C."/>
            <person name="Singh A."/>
            <person name="Wilkins M.J."/>
            <person name="Karaoz U."/>
            <person name="Brodie E.L."/>
            <person name="Williams K.H."/>
            <person name="Hubbard S.S."/>
            <person name="Banfield J.F."/>
        </authorList>
    </citation>
    <scope>NUCLEOTIDE SEQUENCE [LARGE SCALE GENOMIC DNA]</scope>
</reference>
<organism evidence="10 11">
    <name type="scientific">Candidatus Uhrbacteria bacterium RIFCSPLOWO2_01_FULL_47_24</name>
    <dbReference type="NCBI Taxonomy" id="1802401"/>
    <lineage>
        <taxon>Bacteria</taxon>
        <taxon>Candidatus Uhriibacteriota</taxon>
    </lineage>
</organism>
<name>A0A1F7UPA1_9BACT</name>
<evidence type="ECO:0000256" key="6">
    <source>
        <dbReference type="ARBA" id="ARBA00022989"/>
    </source>
</evidence>
<keyword evidence="2 9" id="KW-0813">Transport</keyword>
<keyword evidence="4 9" id="KW-0812">Transmembrane</keyword>
<dbReference type="Proteomes" id="UP000176897">
    <property type="component" value="Unassembled WGS sequence"/>
</dbReference>
<accession>A0A1F7UPA1</accession>
<evidence type="ECO:0000256" key="3">
    <source>
        <dbReference type="ARBA" id="ARBA00022475"/>
    </source>
</evidence>
<dbReference type="InterPro" id="IPR005807">
    <property type="entry name" value="SecE_bac"/>
</dbReference>
<dbReference type="Pfam" id="PF00584">
    <property type="entry name" value="SecE"/>
    <property type="match status" value="1"/>
</dbReference>
<dbReference type="InterPro" id="IPR001901">
    <property type="entry name" value="Translocase_SecE/Sec61-g"/>
</dbReference>
<evidence type="ECO:0000256" key="8">
    <source>
        <dbReference type="ARBA" id="ARBA00023136"/>
    </source>
</evidence>
<sequence length="61" mass="7086">MPKLLNYFKESKQEMKKVVWPSKKETTNYTLAVIFISLGLAAFFAIVDYFLNLGLEKLINK</sequence>
<dbReference type="Gene3D" id="1.20.5.1030">
    <property type="entry name" value="Preprotein translocase secy subunit"/>
    <property type="match status" value="1"/>
</dbReference>
<keyword evidence="3 9" id="KW-1003">Cell membrane</keyword>
<dbReference type="STRING" id="1802401.A3B21_01870"/>
<keyword evidence="8 9" id="KW-0472">Membrane</keyword>
<keyword evidence="5 9" id="KW-0653">Protein transport</keyword>
<comment type="subunit">
    <text evidence="9">Component of the Sec protein translocase complex. Heterotrimer consisting of SecY, SecE and SecG subunits. The heterotrimers can form oligomers, although 1 heterotrimer is thought to be able to translocate proteins. Interacts with the ribosome. Interacts with SecDF, and other proteins may be involved. Interacts with SecA.</text>
</comment>
<dbReference type="NCBIfam" id="TIGR00964">
    <property type="entry name" value="secE_bact"/>
    <property type="match status" value="1"/>
</dbReference>
<dbReference type="GO" id="GO:0009306">
    <property type="term" value="P:protein secretion"/>
    <property type="evidence" value="ECO:0007669"/>
    <property type="project" value="UniProtKB-UniRule"/>
</dbReference>
<dbReference type="GO" id="GO:0008320">
    <property type="term" value="F:protein transmembrane transporter activity"/>
    <property type="evidence" value="ECO:0007669"/>
    <property type="project" value="UniProtKB-UniRule"/>
</dbReference>
<dbReference type="GO" id="GO:0043952">
    <property type="term" value="P:protein transport by the Sec complex"/>
    <property type="evidence" value="ECO:0007669"/>
    <property type="project" value="UniProtKB-UniRule"/>
</dbReference>
<evidence type="ECO:0000256" key="5">
    <source>
        <dbReference type="ARBA" id="ARBA00022927"/>
    </source>
</evidence>
<comment type="subcellular location">
    <subcellularLocation>
        <location evidence="9">Cell membrane</location>
        <topology evidence="9">Single-pass membrane protein</topology>
    </subcellularLocation>
    <subcellularLocation>
        <location evidence="1">Membrane</location>
    </subcellularLocation>
</comment>
<comment type="function">
    <text evidence="9">Essential subunit of the Sec protein translocation channel SecYEG. Clamps together the 2 halves of SecY. May contact the channel plug during translocation.</text>
</comment>
<comment type="similarity">
    <text evidence="9">Belongs to the SecE/SEC61-gamma family.</text>
</comment>
<dbReference type="PANTHER" id="PTHR33910:SF1">
    <property type="entry name" value="PROTEIN TRANSLOCASE SUBUNIT SECE"/>
    <property type="match status" value="1"/>
</dbReference>
<keyword evidence="6 9" id="KW-1133">Transmembrane helix</keyword>
<proteinExistence type="inferred from homology"/>
<dbReference type="InterPro" id="IPR038379">
    <property type="entry name" value="SecE_sf"/>
</dbReference>
<evidence type="ECO:0000256" key="1">
    <source>
        <dbReference type="ARBA" id="ARBA00004370"/>
    </source>
</evidence>
<dbReference type="GO" id="GO:0005886">
    <property type="term" value="C:plasma membrane"/>
    <property type="evidence" value="ECO:0007669"/>
    <property type="project" value="UniProtKB-SubCell"/>
</dbReference>
<evidence type="ECO:0000313" key="10">
    <source>
        <dbReference type="EMBL" id="OGL80102.1"/>
    </source>
</evidence>
<evidence type="ECO:0000313" key="11">
    <source>
        <dbReference type="Proteomes" id="UP000176897"/>
    </source>
</evidence>
<dbReference type="PANTHER" id="PTHR33910">
    <property type="entry name" value="PROTEIN TRANSLOCASE SUBUNIT SECE"/>
    <property type="match status" value="1"/>
</dbReference>
<evidence type="ECO:0000256" key="9">
    <source>
        <dbReference type="HAMAP-Rule" id="MF_00422"/>
    </source>
</evidence>